<dbReference type="GO" id="GO:0097602">
    <property type="term" value="F:cullin family protein binding"/>
    <property type="evidence" value="ECO:0007669"/>
    <property type="project" value="TreeGrafter"/>
</dbReference>
<dbReference type="AlphaFoldDB" id="A0A1Y2GJ60"/>
<evidence type="ECO:0000256" key="1">
    <source>
        <dbReference type="RuleBase" id="RU410713"/>
    </source>
</evidence>
<evidence type="ECO:0000313" key="4">
    <source>
        <dbReference type="Proteomes" id="UP000193648"/>
    </source>
</evidence>
<evidence type="ECO:0000259" key="2">
    <source>
        <dbReference type="PROSITE" id="PS51229"/>
    </source>
</evidence>
<dbReference type="InterPro" id="IPR014764">
    <property type="entry name" value="DCN-prot"/>
</dbReference>
<dbReference type="Proteomes" id="UP000193648">
    <property type="component" value="Unassembled WGS sequence"/>
</dbReference>
<proteinExistence type="predicted"/>
<comment type="caution">
    <text evidence="3">The sequence shown here is derived from an EMBL/GenBank/DDBJ whole genome shotgun (WGS) entry which is preliminary data.</text>
</comment>
<dbReference type="PANTHER" id="PTHR12281:SF31">
    <property type="entry name" value="DCN1-LIKE PROTEIN 3"/>
    <property type="match status" value="1"/>
</dbReference>
<gene>
    <name evidence="3" type="ORF">BCR41DRAFT_100507</name>
</gene>
<dbReference type="EMBL" id="MCFF01000025">
    <property type="protein sequence ID" value="ORZ12479.1"/>
    <property type="molecule type" value="Genomic_DNA"/>
</dbReference>
<dbReference type="GO" id="GO:0045116">
    <property type="term" value="P:protein neddylation"/>
    <property type="evidence" value="ECO:0007669"/>
    <property type="project" value="TreeGrafter"/>
</dbReference>
<dbReference type="Pfam" id="PF03556">
    <property type="entry name" value="Cullin_binding"/>
    <property type="match status" value="1"/>
</dbReference>
<dbReference type="GeneID" id="33561148"/>
<feature type="domain" description="DCUN1" evidence="2">
    <location>
        <begin position="1"/>
        <end position="66"/>
    </location>
</feature>
<dbReference type="GO" id="GO:0032182">
    <property type="term" value="F:ubiquitin-like protein binding"/>
    <property type="evidence" value="ECO:0007669"/>
    <property type="project" value="TreeGrafter"/>
</dbReference>
<dbReference type="GO" id="GO:0000151">
    <property type="term" value="C:ubiquitin ligase complex"/>
    <property type="evidence" value="ECO:0007669"/>
    <property type="project" value="TreeGrafter"/>
</dbReference>
<dbReference type="PROSITE" id="PS51229">
    <property type="entry name" value="DCUN1"/>
    <property type="match status" value="1"/>
</dbReference>
<protein>
    <recommendedName>
        <fullName evidence="1">Defective in cullin neddylation protein</fullName>
    </recommendedName>
</protein>
<dbReference type="OrthoDB" id="286637at2759"/>
<dbReference type="InterPro" id="IPR005176">
    <property type="entry name" value="PONY_dom"/>
</dbReference>
<dbReference type="RefSeq" id="XP_021880098.1">
    <property type="nucleotide sequence ID" value="XM_022019303.1"/>
</dbReference>
<accession>A0A1Y2GJ60</accession>
<comment type="function">
    <text evidence="1">Neddylation of cullins play an essential role in the regulation of SCF-type complexes activity.</text>
</comment>
<dbReference type="Gene3D" id="1.10.238.200">
    <property type="entry name" value="Cullin, PONY binding domain"/>
    <property type="match status" value="1"/>
</dbReference>
<reference evidence="3 4" key="1">
    <citation type="submission" date="2016-07" db="EMBL/GenBank/DDBJ databases">
        <title>Pervasive Adenine N6-methylation of Active Genes in Fungi.</title>
        <authorList>
            <consortium name="DOE Joint Genome Institute"/>
            <person name="Mondo S.J."/>
            <person name="Dannebaum R.O."/>
            <person name="Kuo R.C."/>
            <person name="Labutti K."/>
            <person name="Haridas S."/>
            <person name="Kuo A."/>
            <person name="Salamov A."/>
            <person name="Ahrendt S.R."/>
            <person name="Lipzen A."/>
            <person name="Sullivan W."/>
            <person name="Andreopoulos W.B."/>
            <person name="Clum A."/>
            <person name="Lindquist E."/>
            <person name="Daum C."/>
            <person name="Ramamoorthy G.K."/>
            <person name="Gryganskyi A."/>
            <person name="Culley D."/>
            <person name="Magnuson J.K."/>
            <person name="James T.Y."/>
            <person name="O'Malley M.A."/>
            <person name="Stajich J.E."/>
            <person name="Spatafora J.W."/>
            <person name="Visel A."/>
            <person name="Grigoriev I.V."/>
        </authorList>
    </citation>
    <scope>NUCLEOTIDE SEQUENCE [LARGE SCALE GENOMIC DNA]</scope>
    <source>
        <strain evidence="3 4">NRRL 3116</strain>
    </source>
</reference>
<name>A0A1Y2GJ60_9FUNG</name>
<dbReference type="InParanoid" id="A0A1Y2GJ60"/>
<sequence>MMLLPDRFPRLEMWCDFVQNKYGRSISKDTWYLLLDFVNQVDSQFSNYDDEGAWPVLIDDFVEYGRTTLDQD</sequence>
<dbReference type="PANTHER" id="PTHR12281">
    <property type="entry name" value="RP42 RELATED"/>
    <property type="match status" value="1"/>
</dbReference>
<dbReference type="STRING" id="64571.A0A1Y2GJ60"/>
<dbReference type="InterPro" id="IPR042460">
    <property type="entry name" value="DCN1-like_PONY"/>
</dbReference>
<evidence type="ECO:0000313" key="3">
    <source>
        <dbReference type="EMBL" id="ORZ12479.1"/>
    </source>
</evidence>
<keyword evidence="4" id="KW-1185">Reference proteome</keyword>
<organism evidence="3 4">
    <name type="scientific">Lobosporangium transversale</name>
    <dbReference type="NCBI Taxonomy" id="64571"/>
    <lineage>
        <taxon>Eukaryota</taxon>
        <taxon>Fungi</taxon>
        <taxon>Fungi incertae sedis</taxon>
        <taxon>Mucoromycota</taxon>
        <taxon>Mortierellomycotina</taxon>
        <taxon>Mortierellomycetes</taxon>
        <taxon>Mortierellales</taxon>
        <taxon>Mortierellaceae</taxon>
        <taxon>Lobosporangium</taxon>
    </lineage>
</organism>
<dbReference type="GO" id="GO:0031624">
    <property type="term" value="F:ubiquitin conjugating enzyme binding"/>
    <property type="evidence" value="ECO:0007669"/>
    <property type="project" value="TreeGrafter"/>
</dbReference>